<dbReference type="NCBIfam" id="TIGR03705">
    <property type="entry name" value="poly_P_kin"/>
    <property type="match status" value="1"/>
</dbReference>
<evidence type="ECO:0000259" key="11">
    <source>
        <dbReference type="Pfam" id="PF17941"/>
    </source>
</evidence>
<keyword evidence="2 6" id="KW-0808">Transferase</keyword>
<dbReference type="SUPFAM" id="SSF143724">
    <property type="entry name" value="PHP14-like"/>
    <property type="match status" value="1"/>
</dbReference>
<evidence type="ECO:0000256" key="6">
    <source>
        <dbReference type="HAMAP-Rule" id="MF_00347"/>
    </source>
</evidence>
<dbReference type="Gene3D" id="3.30.1840.10">
    <property type="entry name" value="Polyphosphate kinase middle domain"/>
    <property type="match status" value="1"/>
</dbReference>
<dbReference type="GO" id="GO:0005524">
    <property type="term" value="F:ATP binding"/>
    <property type="evidence" value="ECO:0007669"/>
    <property type="project" value="UniProtKB-KW"/>
</dbReference>
<name>A0A810QE59_9FIRM</name>
<accession>A0A810QE59</accession>
<evidence type="ECO:0000256" key="2">
    <source>
        <dbReference type="ARBA" id="ARBA00022679"/>
    </source>
</evidence>
<feature type="binding site" evidence="6">
    <location>
        <position position="43"/>
    </location>
    <ligand>
        <name>ATP</name>
        <dbReference type="ChEBI" id="CHEBI:30616"/>
    </ligand>
</feature>
<dbReference type="EC" id="2.7.4.1" evidence="6 7"/>
<evidence type="ECO:0000256" key="1">
    <source>
        <dbReference type="ARBA" id="ARBA00022553"/>
    </source>
</evidence>
<keyword evidence="5 6" id="KW-0067">ATP-binding</keyword>
<dbReference type="Pfam" id="PF17941">
    <property type="entry name" value="PP_kinase_C_1"/>
    <property type="match status" value="1"/>
</dbReference>
<keyword evidence="1 6" id="KW-0597">Phosphoprotein</keyword>
<dbReference type="Pfam" id="PF13090">
    <property type="entry name" value="PP_kinase_C"/>
    <property type="match status" value="1"/>
</dbReference>
<keyword evidence="3 6" id="KW-0547">Nucleotide-binding</keyword>
<dbReference type="InterPro" id="IPR041108">
    <property type="entry name" value="PP_kinase_C_1"/>
</dbReference>
<evidence type="ECO:0000313" key="13">
    <source>
        <dbReference type="Proteomes" id="UP000679848"/>
    </source>
</evidence>
<dbReference type="SUPFAM" id="SSF56024">
    <property type="entry name" value="Phospholipase D/nuclease"/>
    <property type="match status" value="2"/>
</dbReference>
<dbReference type="HAMAP" id="MF_00347">
    <property type="entry name" value="Polyphosphate_kinase"/>
    <property type="match status" value="1"/>
</dbReference>
<reference evidence="12" key="1">
    <citation type="submission" date="2020-09" db="EMBL/GenBank/DDBJ databases">
        <title>New species isolated from human feces.</title>
        <authorList>
            <person name="Kitahara M."/>
            <person name="Shigeno Y."/>
            <person name="Shime M."/>
            <person name="Matsumoto Y."/>
            <person name="Nakamura S."/>
            <person name="Motooka D."/>
            <person name="Fukuoka S."/>
            <person name="Nishikawa H."/>
            <person name="Benno Y."/>
        </authorList>
    </citation>
    <scope>NUCLEOTIDE SEQUENCE</scope>
    <source>
        <strain evidence="12">MM59</strain>
    </source>
</reference>
<feature type="binding site" evidence="6">
    <location>
        <position position="585"/>
    </location>
    <ligand>
        <name>ATP</name>
        <dbReference type="ChEBI" id="CHEBI:30616"/>
    </ligand>
</feature>
<dbReference type="EMBL" id="AP023420">
    <property type="protein sequence ID" value="BCK84885.1"/>
    <property type="molecule type" value="Genomic_DNA"/>
</dbReference>
<dbReference type="NCBIfam" id="NF003921">
    <property type="entry name" value="PRK05443.2-2"/>
    <property type="match status" value="1"/>
</dbReference>
<dbReference type="PANTHER" id="PTHR30218:SF0">
    <property type="entry name" value="POLYPHOSPHATE KINASE"/>
    <property type="match status" value="1"/>
</dbReference>
<feature type="domain" description="Polyphosphate kinase C-terminal" evidence="11">
    <location>
        <begin position="325"/>
        <end position="485"/>
    </location>
</feature>
<comment type="PTM">
    <text evidence="6 7">An intermediate of this reaction is the autophosphorylated ppk in which a phosphate is covalently linked to a histidine residue through a N-P bond.</text>
</comment>
<dbReference type="InterPro" id="IPR003414">
    <property type="entry name" value="PP_kinase"/>
</dbReference>
<protein>
    <recommendedName>
        <fullName evidence="6 7">Polyphosphate kinase</fullName>
        <ecNumber evidence="6 7">2.7.4.1</ecNumber>
    </recommendedName>
    <alternativeName>
        <fullName evidence="6">ATP-polyphosphate phosphotransferase</fullName>
    </alternativeName>
    <alternativeName>
        <fullName evidence="6">Polyphosphoric acid kinase</fullName>
    </alternativeName>
</protein>
<dbReference type="Pfam" id="PF02503">
    <property type="entry name" value="PP_kinase"/>
    <property type="match status" value="1"/>
</dbReference>
<keyword evidence="4 6" id="KW-0418">Kinase</keyword>
<dbReference type="Pfam" id="PF13089">
    <property type="entry name" value="PP_kinase_N"/>
    <property type="match status" value="1"/>
</dbReference>
<dbReference type="Proteomes" id="UP000679848">
    <property type="component" value="Chromosome"/>
</dbReference>
<evidence type="ECO:0000256" key="3">
    <source>
        <dbReference type="ARBA" id="ARBA00022741"/>
    </source>
</evidence>
<dbReference type="InterPro" id="IPR036832">
    <property type="entry name" value="PPK_N_dom_sf"/>
</dbReference>
<feature type="domain" description="Polyphosphate kinase middle" evidence="8">
    <location>
        <begin position="120"/>
        <end position="294"/>
    </location>
</feature>
<feature type="active site" description="Phosphohistidine intermediate" evidence="6">
    <location>
        <position position="428"/>
    </location>
</feature>
<feature type="domain" description="Polyphosphate kinase N-terminal" evidence="9">
    <location>
        <begin position="5"/>
        <end position="110"/>
    </location>
</feature>
<evidence type="ECO:0000256" key="7">
    <source>
        <dbReference type="RuleBase" id="RU003800"/>
    </source>
</evidence>
<evidence type="ECO:0000259" key="8">
    <source>
        <dbReference type="Pfam" id="PF02503"/>
    </source>
</evidence>
<proteinExistence type="inferred from homology"/>
<comment type="function">
    <text evidence="6 7">Catalyzes the reversible transfer of the terminal phosphate of ATP to form a long-chain polyphosphate (polyP).</text>
</comment>
<gene>
    <name evidence="6 12" type="primary">ppk</name>
    <name evidence="12" type="ORF">MM59RIKEN_22040</name>
</gene>
<keyword evidence="13" id="KW-1185">Reference proteome</keyword>
<evidence type="ECO:0000259" key="10">
    <source>
        <dbReference type="Pfam" id="PF13090"/>
    </source>
</evidence>
<sequence length="693" mass="78897">MEGVYLNRELSWLAFNGRVLEEAEREDVPLCERLNFLAIYQRNLDEFFMVRVGSLVDQDMLSQSIRENKTHMTARAQIRAVLAQVRALDQRKTAVYQTLMECLGNEGVGLVDFRRLEREKREALETYFDTEIAVLLSPIIVGKRQPFPFLRGGEIYAVGVLAGKNGKEKLGIIPCGSGVFPRLIPVAARQYMLSEELILHFLPKVFKGYRVKAKSLLRMTRNADIDADALYDEDLDYREFMAELVKRRRRLAPVRLELSRQLEDGIVRLLCRYTGAEPQFVFGGGTPLDLSFLLRMQDALRQRPELFYERFVPQRPPQFQSGLPILEQIRERDRLLAYPYESMKPFLAMLQEAAGDERVISIKMTLYRMARQSKVVEALIEAAENGKEVFVLVELKARFDEENNIEWSRRLEDAGCQVMYGLDGYKVHSKLCLITRRGEEQVEYYTQIGTGNYNEKTARLYTDLSLMTADPEIGLNAAAVFQALALGETLEDSPVLMVAPRCLQNQVLARIDEEIAHARRGESAYIGLKLNSLTDKTIMERLIEASQAGVSIDMVVRGICCLRPGVPGATEHLRVISIVGRFLEHSRMYLFGTGERRQIYISSADFMTRNTLRRVEVAAPIRDADLKRRLTAMFDTMLRDNQQARQLRADGTYCLVQNQGPPFNSQEFFCRQAQEAAVAPVLEITGGAGHKMG</sequence>
<evidence type="ECO:0000259" key="9">
    <source>
        <dbReference type="Pfam" id="PF13089"/>
    </source>
</evidence>
<dbReference type="GO" id="GO:0008976">
    <property type="term" value="F:polyphosphate kinase activity"/>
    <property type="evidence" value="ECO:0007669"/>
    <property type="project" value="UniProtKB-UniRule"/>
</dbReference>
<feature type="binding site" evidence="6">
    <location>
        <position position="461"/>
    </location>
    <ligand>
        <name>ATP</name>
        <dbReference type="ChEBI" id="CHEBI:30616"/>
    </ligand>
</feature>
<dbReference type="GO" id="GO:0006799">
    <property type="term" value="P:polyphosphate biosynthetic process"/>
    <property type="evidence" value="ECO:0007669"/>
    <property type="project" value="UniProtKB-UniRule"/>
</dbReference>
<evidence type="ECO:0000313" key="12">
    <source>
        <dbReference type="EMBL" id="BCK84885.1"/>
    </source>
</evidence>
<feature type="binding site" evidence="6">
    <location>
        <position position="368"/>
    </location>
    <ligand>
        <name>Mg(2+)</name>
        <dbReference type="ChEBI" id="CHEBI:18420"/>
    </ligand>
</feature>
<keyword evidence="6" id="KW-0479">Metal-binding</keyword>
<evidence type="ECO:0000256" key="4">
    <source>
        <dbReference type="ARBA" id="ARBA00022777"/>
    </source>
</evidence>
<feature type="binding site" evidence="6">
    <location>
        <position position="398"/>
    </location>
    <ligand>
        <name>Mg(2+)</name>
        <dbReference type="ChEBI" id="CHEBI:18420"/>
    </ligand>
</feature>
<feature type="domain" description="Polyphosphate kinase C-terminal" evidence="10">
    <location>
        <begin position="496"/>
        <end position="666"/>
    </location>
</feature>
<keyword evidence="6" id="KW-0460">Magnesium</keyword>
<organism evidence="12 13">
    <name type="scientific">Pusillibacter faecalis</name>
    <dbReference type="NCBI Taxonomy" id="2714358"/>
    <lineage>
        <taxon>Bacteria</taxon>
        <taxon>Bacillati</taxon>
        <taxon>Bacillota</taxon>
        <taxon>Clostridia</taxon>
        <taxon>Eubacteriales</taxon>
        <taxon>Oscillospiraceae</taxon>
        <taxon>Pusillibacter</taxon>
    </lineage>
</organism>
<dbReference type="CDD" id="cd09169">
    <property type="entry name" value="PLDc_PPK1_C2_unchar"/>
    <property type="match status" value="1"/>
</dbReference>
<dbReference type="InterPro" id="IPR024953">
    <property type="entry name" value="PP_kinase_middle"/>
</dbReference>
<dbReference type="InterPro" id="IPR036830">
    <property type="entry name" value="PP_kinase_middle_dom_sf"/>
</dbReference>
<dbReference type="InterPro" id="IPR025200">
    <property type="entry name" value="PPK_C_dom2"/>
</dbReference>
<dbReference type="SUPFAM" id="SSF140356">
    <property type="entry name" value="PPK N-terminal domain-like"/>
    <property type="match status" value="1"/>
</dbReference>
<dbReference type="CDD" id="cd09166">
    <property type="entry name" value="PLDc_PPK1_C1_unchar"/>
    <property type="match status" value="1"/>
</dbReference>
<dbReference type="PANTHER" id="PTHR30218">
    <property type="entry name" value="POLYPHOSPHATE KINASE"/>
    <property type="match status" value="1"/>
</dbReference>
<dbReference type="NCBIfam" id="NF003917">
    <property type="entry name" value="PRK05443.1-1"/>
    <property type="match status" value="1"/>
</dbReference>
<dbReference type="Gene3D" id="3.30.870.10">
    <property type="entry name" value="Endonuclease Chain A"/>
    <property type="match status" value="2"/>
</dbReference>
<dbReference type="AlphaFoldDB" id="A0A810QE59"/>
<dbReference type="InterPro" id="IPR025198">
    <property type="entry name" value="PPK_N_dom"/>
</dbReference>
<comment type="similarity">
    <text evidence="6 7">Belongs to the polyphosphate kinase 1 (PPK1) family.</text>
</comment>
<feature type="binding site" evidence="6">
    <location>
        <position position="557"/>
    </location>
    <ligand>
        <name>ATP</name>
        <dbReference type="ChEBI" id="CHEBI:30616"/>
    </ligand>
</feature>
<dbReference type="GO" id="GO:0046872">
    <property type="term" value="F:metal ion binding"/>
    <property type="evidence" value="ECO:0007669"/>
    <property type="project" value="UniProtKB-KW"/>
</dbReference>
<dbReference type="PIRSF" id="PIRSF015589">
    <property type="entry name" value="PP_kinase"/>
    <property type="match status" value="1"/>
</dbReference>
<dbReference type="GO" id="GO:0009358">
    <property type="term" value="C:polyphosphate kinase complex"/>
    <property type="evidence" value="ECO:0007669"/>
    <property type="project" value="InterPro"/>
</dbReference>
<comment type="cofactor">
    <cofactor evidence="6">
        <name>Mg(2+)</name>
        <dbReference type="ChEBI" id="CHEBI:18420"/>
    </cofactor>
</comment>
<evidence type="ECO:0000256" key="5">
    <source>
        <dbReference type="ARBA" id="ARBA00022840"/>
    </source>
</evidence>
<comment type="catalytic activity">
    <reaction evidence="6 7">
        <text>[phosphate](n) + ATP = [phosphate](n+1) + ADP</text>
        <dbReference type="Rhea" id="RHEA:19573"/>
        <dbReference type="Rhea" id="RHEA-COMP:9859"/>
        <dbReference type="Rhea" id="RHEA-COMP:14280"/>
        <dbReference type="ChEBI" id="CHEBI:16838"/>
        <dbReference type="ChEBI" id="CHEBI:30616"/>
        <dbReference type="ChEBI" id="CHEBI:456216"/>
        <dbReference type="EC" id="2.7.4.1"/>
    </reaction>
</comment>
<dbReference type="Gene3D" id="1.20.58.310">
    <property type="entry name" value="Polyphosphate kinase N-terminal domain"/>
    <property type="match status" value="1"/>
</dbReference>
<dbReference type="KEGG" id="pfaa:MM59RIKEN_22040"/>